<evidence type="ECO:0000256" key="1">
    <source>
        <dbReference type="SAM" id="MobiDB-lite"/>
    </source>
</evidence>
<dbReference type="KEGG" id="svp:Pan189_27560"/>
<dbReference type="PANTHER" id="PTHR12904">
    <property type="match status" value="1"/>
</dbReference>
<organism evidence="4 5">
    <name type="scientific">Stratiformator vulcanicus</name>
    <dbReference type="NCBI Taxonomy" id="2527980"/>
    <lineage>
        <taxon>Bacteria</taxon>
        <taxon>Pseudomonadati</taxon>
        <taxon>Planctomycetota</taxon>
        <taxon>Planctomycetia</taxon>
        <taxon>Planctomycetales</taxon>
        <taxon>Planctomycetaceae</taxon>
        <taxon>Stratiformator</taxon>
    </lineage>
</organism>
<feature type="compositionally biased region" description="Polar residues" evidence="1">
    <location>
        <begin position="255"/>
        <end position="266"/>
    </location>
</feature>
<keyword evidence="2" id="KW-0732">Signal</keyword>
<evidence type="ECO:0000259" key="3">
    <source>
        <dbReference type="Pfam" id="PF25372"/>
    </source>
</evidence>
<dbReference type="InterPro" id="IPR051341">
    <property type="entry name" value="Zyg-11_UBL_adapter"/>
</dbReference>
<dbReference type="OrthoDB" id="277611at2"/>
<evidence type="ECO:0000313" key="5">
    <source>
        <dbReference type="Proteomes" id="UP000317318"/>
    </source>
</evidence>
<feature type="chain" id="PRO_5021829547" evidence="2">
    <location>
        <begin position="25"/>
        <end position="266"/>
    </location>
</feature>
<proteinExistence type="predicted"/>
<dbReference type="PANTHER" id="PTHR12904:SF23">
    <property type="entry name" value="PROTEIN ZER-1 HOMOLOG"/>
    <property type="match status" value="1"/>
</dbReference>
<evidence type="ECO:0000256" key="2">
    <source>
        <dbReference type="SAM" id="SignalP"/>
    </source>
</evidence>
<dbReference type="SUPFAM" id="SSF52047">
    <property type="entry name" value="RNI-like"/>
    <property type="match status" value="1"/>
</dbReference>
<dbReference type="Pfam" id="PF25372">
    <property type="entry name" value="DUF7885"/>
    <property type="match status" value="1"/>
</dbReference>
<dbReference type="InterPro" id="IPR057207">
    <property type="entry name" value="FBXL15_LRR"/>
</dbReference>
<dbReference type="EMBL" id="CP036268">
    <property type="protein sequence ID" value="QDT38363.1"/>
    <property type="molecule type" value="Genomic_DNA"/>
</dbReference>
<keyword evidence="5" id="KW-1185">Reference proteome</keyword>
<name>A0A517R3F8_9PLAN</name>
<dbReference type="Proteomes" id="UP000317318">
    <property type="component" value="Chromosome"/>
</dbReference>
<dbReference type="InterPro" id="IPR032675">
    <property type="entry name" value="LRR_dom_sf"/>
</dbReference>
<feature type="region of interest" description="Disordered" evidence="1">
    <location>
        <begin position="246"/>
        <end position="266"/>
    </location>
</feature>
<dbReference type="Gene3D" id="3.80.10.10">
    <property type="entry name" value="Ribonuclease Inhibitor"/>
    <property type="match status" value="2"/>
</dbReference>
<evidence type="ECO:0000313" key="4">
    <source>
        <dbReference type="EMBL" id="QDT38363.1"/>
    </source>
</evidence>
<dbReference type="RefSeq" id="WP_145364482.1">
    <property type="nucleotide sequence ID" value="NZ_CP036268.1"/>
</dbReference>
<feature type="domain" description="F-box/LRR-repeat protein 15-like leucin rich repeat" evidence="3">
    <location>
        <begin position="115"/>
        <end position="211"/>
    </location>
</feature>
<dbReference type="AlphaFoldDB" id="A0A517R3F8"/>
<sequence precursor="true">MTKQLHVSLLWLGMVLTVAQHAYAQNANPSRAEQLRSLGAENIREIDGELSYVNLKDSRFSDDSAFLIEDQQSIVFLSVARTSSTDKTLSTICGLNILKWLFLDGTKITDEAAVKLQDLKNLRTLSVSGTAVTDKTFAKCSWKTIHTLVVSDTEITDATVKSLSKLTTLHHLDLSGTSITDDCIDSLIAIKSLTHLDLSDTKITDAGFAKLMVLSELRELEVAGTEVTIAAIAAFNAKRPNCLIHGPKAKDDNVTRTLPQKPRNLQ</sequence>
<accession>A0A517R3F8</accession>
<protein>
    <submittedName>
        <fullName evidence="4">Leucine Rich repeats (2 copies)</fullName>
    </submittedName>
</protein>
<gene>
    <name evidence="4" type="ORF">Pan189_27560</name>
</gene>
<feature type="signal peptide" evidence="2">
    <location>
        <begin position="1"/>
        <end position="24"/>
    </location>
</feature>
<reference evidence="4 5" key="1">
    <citation type="submission" date="2019-02" db="EMBL/GenBank/DDBJ databases">
        <title>Deep-cultivation of Planctomycetes and their phenomic and genomic characterization uncovers novel biology.</title>
        <authorList>
            <person name="Wiegand S."/>
            <person name="Jogler M."/>
            <person name="Boedeker C."/>
            <person name="Pinto D."/>
            <person name="Vollmers J."/>
            <person name="Rivas-Marin E."/>
            <person name="Kohn T."/>
            <person name="Peeters S.H."/>
            <person name="Heuer A."/>
            <person name="Rast P."/>
            <person name="Oberbeckmann S."/>
            <person name="Bunk B."/>
            <person name="Jeske O."/>
            <person name="Meyerdierks A."/>
            <person name="Storesund J.E."/>
            <person name="Kallscheuer N."/>
            <person name="Luecker S."/>
            <person name="Lage O.M."/>
            <person name="Pohl T."/>
            <person name="Merkel B.J."/>
            <person name="Hornburger P."/>
            <person name="Mueller R.-W."/>
            <person name="Bruemmer F."/>
            <person name="Labrenz M."/>
            <person name="Spormann A.M."/>
            <person name="Op den Camp H."/>
            <person name="Overmann J."/>
            <person name="Amann R."/>
            <person name="Jetten M.S.M."/>
            <person name="Mascher T."/>
            <person name="Medema M.H."/>
            <person name="Devos D.P."/>
            <person name="Kaster A.-K."/>
            <person name="Ovreas L."/>
            <person name="Rohde M."/>
            <person name="Galperin M.Y."/>
            <person name="Jogler C."/>
        </authorList>
    </citation>
    <scope>NUCLEOTIDE SEQUENCE [LARGE SCALE GENOMIC DNA]</scope>
    <source>
        <strain evidence="4 5">Pan189</strain>
    </source>
</reference>